<dbReference type="OrthoDB" id="6625994at2759"/>
<dbReference type="PANTHER" id="PTHR11257">
    <property type="entry name" value="CHEMOSENSORY PROTEIN-RELATED"/>
    <property type="match status" value="1"/>
</dbReference>
<evidence type="ECO:0000313" key="2">
    <source>
        <dbReference type="EMBL" id="AHC05677.1"/>
    </source>
</evidence>
<evidence type="ECO:0000256" key="1">
    <source>
        <dbReference type="SAM" id="MobiDB-lite"/>
    </source>
</evidence>
<organism evidence="2">
    <name type="scientific">Chilo suppressalis</name>
    <name type="common">Asiatic rice borer moth</name>
    <dbReference type="NCBI Taxonomy" id="168631"/>
    <lineage>
        <taxon>Eukaryota</taxon>
        <taxon>Metazoa</taxon>
        <taxon>Ecdysozoa</taxon>
        <taxon>Arthropoda</taxon>
        <taxon>Hexapoda</taxon>
        <taxon>Insecta</taxon>
        <taxon>Pterygota</taxon>
        <taxon>Neoptera</taxon>
        <taxon>Endopterygota</taxon>
        <taxon>Lepidoptera</taxon>
        <taxon>Glossata</taxon>
        <taxon>Ditrysia</taxon>
        <taxon>Pyraloidea</taxon>
        <taxon>Crambidae</taxon>
        <taxon>Crambinae</taxon>
        <taxon>Chilo</taxon>
    </lineage>
</organism>
<dbReference type="InterPro" id="IPR036682">
    <property type="entry name" value="OS_D_A10/PebIII_sf"/>
</dbReference>
<feature type="region of interest" description="Disordered" evidence="1">
    <location>
        <begin position="128"/>
        <end position="162"/>
    </location>
</feature>
<name>V9PYP8_CHISP</name>
<protein>
    <submittedName>
        <fullName evidence="2">Chemosensory protein</fullName>
    </submittedName>
</protein>
<feature type="non-terminal residue" evidence="2">
    <location>
        <position position="1"/>
    </location>
</feature>
<feature type="compositionally biased region" description="Basic and acidic residues" evidence="1">
    <location>
        <begin position="139"/>
        <end position="149"/>
    </location>
</feature>
<dbReference type="EMBL" id="KC579439">
    <property type="protein sequence ID" value="AHC05677.1"/>
    <property type="molecule type" value="mRNA"/>
</dbReference>
<dbReference type="InterPro" id="IPR005055">
    <property type="entry name" value="A10/PebIII"/>
</dbReference>
<reference evidence="2" key="1">
    <citation type="submission" date="2013-02" db="EMBL/GenBank/DDBJ databases">
        <title>Construction and analysis of the rice striped stem borer, Chilo suppressalis (Walker) (Lepidoptera: Pyralidae) olfactory-related cDNA library.</title>
        <authorList>
            <person name="Gong Z."/>
            <person name="Zhu Z."/>
        </authorList>
    </citation>
    <scope>NUCLEOTIDE SEQUENCE</scope>
    <source>
        <strain evidence="2">CSP5</strain>
    </source>
</reference>
<accession>V9PYP8</accession>
<dbReference type="PANTHER" id="PTHR11257:SF12">
    <property type="entry name" value="EJACULATORY BULB-SPECIFIC PROTEIN 3-RELATED"/>
    <property type="match status" value="1"/>
</dbReference>
<dbReference type="AlphaFoldDB" id="V9PYP8"/>
<sequence length="162" mass="18644">ATCFSVLDKAEMKLQAIILMLVYLRCTSSKEKPYSTKYDSVNLDEILSNERLTTNYINCLLDLGPCSPEAKELKKNVPDAIENDCEKCSDRQREGADQVLDFIIDYRPEDWQKLEIKYNSDGSYKKKYLARKQQQAQNKSDESVKKDGKSNQNSLDELIKSQ</sequence>
<dbReference type="Gene3D" id="1.10.2080.10">
    <property type="entry name" value="Insect odorant-binding protein A10/Ejaculatory bulb-specific protein 3"/>
    <property type="match status" value="1"/>
</dbReference>
<dbReference type="SUPFAM" id="SSF100910">
    <property type="entry name" value="Chemosensory protein Csp2"/>
    <property type="match status" value="1"/>
</dbReference>
<dbReference type="Pfam" id="PF03392">
    <property type="entry name" value="OS-D"/>
    <property type="match status" value="1"/>
</dbReference>
<proteinExistence type="evidence at transcript level"/>